<feature type="repeat" description="WD" evidence="5">
    <location>
        <begin position="368"/>
        <end position="410"/>
    </location>
</feature>
<evidence type="ECO:0000256" key="4">
    <source>
        <dbReference type="ARBA" id="ARBA00023242"/>
    </source>
</evidence>
<organism evidence="6 7">
    <name type="scientific">Sus scrofa</name>
    <name type="common">Pig</name>
    <dbReference type="NCBI Taxonomy" id="9823"/>
    <lineage>
        <taxon>Eukaryota</taxon>
        <taxon>Metazoa</taxon>
        <taxon>Chordata</taxon>
        <taxon>Craniata</taxon>
        <taxon>Vertebrata</taxon>
        <taxon>Euteleostomi</taxon>
        <taxon>Mammalia</taxon>
        <taxon>Eutheria</taxon>
        <taxon>Laurasiatheria</taxon>
        <taxon>Artiodactyla</taxon>
        <taxon>Suina</taxon>
        <taxon>Suidae</taxon>
        <taxon>Sus</taxon>
    </lineage>
</organism>
<dbReference type="PROSITE" id="PS00678">
    <property type="entry name" value="WD_REPEATS_1"/>
    <property type="match status" value="1"/>
</dbReference>
<name>A0A8D1SM88_PIG</name>
<dbReference type="InterPro" id="IPR036322">
    <property type="entry name" value="WD40_repeat_dom_sf"/>
</dbReference>
<dbReference type="AlphaFoldDB" id="A0A8D1SM88"/>
<dbReference type="PANTHER" id="PTHR22652">
    <property type="entry name" value="NUCLEOPORIN NUP43"/>
    <property type="match status" value="1"/>
</dbReference>
<dbReference type="Proteomes" id="UP000694723">
    <property type="component" value="Unplaced"/>
</dbReference>
<evidence type="ECO:0000256" key="5">
    <source>
        <dbReference type="PROSITE-ProRule" id="PRU00221"/>
    </source>
</evidence>
<evidence type="ECO:0000256" key="3">
    <source>
        <dbReference type="ARBA" id="ARBA00022737"/>
    </source>
</evidence>
<evidence type="ECO:0000313" key="6">
    <source>
        <dbReference type="Ensembl" id="ENSSSCP00060003580.1"/>
    </source>
</evidence>
<dbReference type="PROSITE" id="PS50294">
    <property type="entry name" value="WD_REPEATS_REGION"/>
    <property type="match status" value="1"/>
</dbReference>
<sequence length="491" mass="54579">MHCTVTAEMHRVTVHMLTLQVWSRSYSTGTGTLLPLLRAAWLSEEGRPNFFPLRGCWFFPRTGDGGKLALCSHRPLEVRSNQGLAERGGTEWRALCFYLCFCLYLPRVAFSMEEIYAKFVSQKISKTRWRPLSSGSLQTAETFATGSWDNEENYVSLWSIGDLGNVDSDGGFEGDHQLLCDIRHHGDVMDLQFFDQERIVAASSTGCVTVFLHHPNNQTLSVSQQWTTAHYHAGPGSPSCSSAPCTGVVCNSPEIVTVGEDGRINLFRADYKEAIKTIDNADSSTLHAVTFLRTPEILTVNSIGQLKIWDFRQQGNEPSQILSLTGDRAPLHCVDRHPNQQHVVATGGQDGMLSIWDVRQGTMPVSLLKAHEAEMWEVHFHPSNPDHLFTCSEDGSLWHWDASTDVPEKSSLFHQGGRSSTFLSHSISNQTNVHQSLISSWLSTDPARDRIEITSLLPSRTLSVNSLDVLGPCLVCGTDAEAIYVTRQLFS</sequence>
<keyword evidence="2 5" id="KW-0853">WD repeat</keyword>
<keyword evidence="3" id="KW-0677">Repeat</keyword>
<dbReference type="SMART" id="SM00320">
    <property type="entry name" value="WD40"/>
    <property type="match status" value="5"/>
</dbReference>
<dbReference type="PROSITE" id="PS50082">
    <property type="entry name" value="WD_REPEATS_2"/>
    <property type="match status" value="2"/>
</dbReference>
<proteinExistence type="predicted"/>
<evidence type="ECO:0000256" key="1">
    <source>
        <dbReference type="ARBA" id="ARBA00004123"/>
    </source>
</evidence>
<keyword evidence="4" id="KW-0539">Nucleus</keyword>
<dbReference type="InterPro" id="IPR019775">
    <property type="entry name" value="WD40_repeat_CS"/>
</dbReference>
<dbReference type="Ensembl" id="ENSSSCT00060009806.1">
    <property type="protein sequence ID" value="ENSSSCP00060003580.1"/>
    <property type="gene ID" value="ENSSSCG00060007688.1"/>
</dbReference>
<dbReference type="Pfam" id="PF00400">
    <property type="entry name" value="WD40"/>
    <property type="match status" value="2"/>
</dbReference>
<reference evidence="6" key="1">
    <citation type="submission" date="2025-08" db="UniProtKB">
        <authorList>
            <consortium name="Ensembl"/>
        </authorList>
    </citation>
    <scope>IDENTIFICATION</scope>
</reference>
<comment type="subcellular location">
    <subcellularLocation>
        <location evidence="1">Nucleus</location>
    </subcellularLocation>
</comment>
<dbReference type="Gene3D" id="2.130.10.10">
    <property type="entry name" value="YVTN repeat-like/Quinoprotein amine dehydrogenase"/>
    <property type="match status" value="1"/>
</dbReference>
<protein>
    <submittedName>
        <fullName evidence="6">Nucleoporin 43</fullName>
    </submittedName>
</protein>
<feature type="repeat" description="WD" evidence="5">
    <location>
        <begin position="324"/>
        <end position="366"/>
    </location>
</feature>
<dbReference type="InterPro" id="IPR001680">
    <property type="entry name" value="WD40_rpt"/>
</dbReference>
<evidence type="ECO:0000256" key="2">
    <source>
        <dbReference type="ARBA" id="ARBA00022574"/>
    </source>
</evidence>
<dbReference type="GO" id="GO:0005634">
    <property type="term" value="C:nucleus"/>
    <property type="evidence" value="ECO:0007669"/>
    <property type="project" value="UniProtKB-SubCell"/>
</dbReference>
<dbReference type="SUPFAM" id="SSF50978">
    <property type="entry name" value="WD40 repeat-like"/>
    <property type="match status" value="1"/>
</dbReference>
<dbReference type="InterPro" id="IPR015943">
    <property type="entry name" value="WD40/YVTN_repeat-like_dom_sf"/>
</dbReference>
<evidence type="ECO:0000313" key="7">
    <source>
        <dbReference type="Proteomes" id="UP000694723"/>
    </source>
</evidence>
<accession>A0A8D1SM88</accession>
<dbReference type="PANTHER" id="PTHR22652:SF0">
    <property type="entry name" value="NUCLEOPORIN NUP43"/>
    <property type="match status" value="1"/>
</dbReference>